<name>A0ABD3P0R5_9STRA</name>
<feature type="compositionally biased region" description="Polar residues" evidence="1">
    <location>
        <begin position="492"/>
        <end position="502"/>
    </location>
</feature>
<dbReference type="PANTHER" id="PTHR34560">
    <property type="entry name" value="POLYKETIDE CYCLASE/DEHYDRASE/LIPID TRANSPORT SUPERFAMILY PROTEIN"/>
    <property type="match status" value="1"/>
</dbReference>
<keyword evidence="2" id="KW-0472">Membrane</keyword>
<dbReference type="SUPFAM" id="SSF55961">
    <property type="entry name" value="Bet v1-like"/>
    <property type="match status" value="1"/>
</dbReference>
<keyword evidence="2" id="KW-0812">Transmembrane</keyword>
<keyword evidence="2" id="KW-1133">Transmembrane helix</keyword>
<organism evidence="3 4">
    <name type="scientific">Stephanodiscus triporus</name>
    <dbReference type="NCBI Taxonomy" id="2934178"/>
    <lineage>
        <taxon>Eukaryota</taxon>
        <taxon>Sar</taxon>
        <taxon>Stramenopiles</taxon>
        <taxon>Ochrophyta</taxon>
        <taxon>Bacillariophyta</taxon>
        <taxon>Coscinodiscophyceae</taxon>
        <taxon>Thalassiosirophycidae</taxon>
        <taxon>Stephanodiscales</taxon>
        <taxon>Stephanodiscaceae</taxon>
        <taxon>Stephanodiscus</taxon>
    </lineage>
</organism>
<feature type="transmembrane region" description="Helical" evidence="2">
    <location>
        <begin position="781"/>
        <end position="800"/>
    </location>
</feature>
<keyword evidence="4" id="KW-1185">Reference proteome</keyword>
<feature type="transmembrane region" description="Helical" evidence="2">
    <location>
        <begin position="643"/>
        <end position="668"/>
    </location>
</feature>
<dbReference type="InterPro" id="IPR023393">
    <property type="entry name" value="START-like_dom_sf"/>
</dbReference>
<dbReference type="Gene3D" id="3.30.530.20">
    <property type="match status" value="1"/>
</dbReference>
<sequence>MMWGEEKRLPRHPKRLFRRSNSAPAAHILSPDYSQRSSSFATSRPIIAAAAADDGRPSSSALWDLKRVLKMIEDERHLVARDLYVDARSRILDQSAPPRRIDNFEQNNTQTRWKVTAADFARDYVTALRGKKNENNNNAGEDEDMAARMLLDEKKEEFIALETLFGISTFYRRESSTGSLSVKIEGELHGVPLFEQLVVLRECDLYHTWAPFTSASRKLAQLTKLDVVAWFIVGVPSLGLTRDACYRAVGCDCVNESGSVLLVACGLNDTEEFGVKDGMNNEGTGNRRHADMGKDDEKLVQHHHTKEESEQQCSITPRNSISTCNEILSTLEIPPIPRGTGSGRMTIRNFSASIEILSPTAAATRMVFNIDPNLQLMPNFVIDFAMKRMCGIILSRLQAMARKAVNDPVKNPHARRIREDVRFYRDWLYPKFRLYCDERGWQMPKVGALEIEVNDLKAEGMGWIDDDIVNNAAKLAEASQLCRSEEVESGASPSVSIDSSSLHGIRSMTSSSNSSSKSLTMMKSMTLRRSLSQDDKIAAARTRAADRLRPEPFSKSKVRRLNELKVAKQKATEERSRKSIHMSGSVFSSCVASTPTLTNSNEMGEVKYSLLIFSCSLMGLSMLQRHSSFLSLTQLTCFTAHSFFDLTAIVLQAILLRALLNCVLFYAFEKVDFGQKILLKRMSHGKQLFITKVKKFTKYTSISALMASCLFGFPAGRMIRGVCSLPDFAVDHLETVSSPLIVASSWRQILASFDAIQLRVCETSPNVSEQWTSRALDMSSFIILRLGIFSVALVFMGSILSPKISNKNHGLCRTETDSRIFTGDSFEATGTGLLSVGSMEVIVEEDL</sequence>
<dbReference type="PANTHER" id="PTHR34560:SF1">
    <property type="entry name" value="START DOMAIN-CONTAINING PROTEIN"/>
    <property type="match status" value="1"/>
</dbReference>
<evidence type="ECO:0008006" key="5">
    <source>
        <dbReference type="Google" id="ProtNLM"/>
    </source>
</evidence>
<dbReference type="EMBL" id="JALLAZ020001068">
    <property type="protein sequence ID" value="KAL3781388.1"/>
    <property type="molecule type" value="Genomic_DNA"/>
</dbReference>
<reference evidence="3 4" key="1">
    <citation type="submission" date="2024-10" db="EMBL/GenBank/DDBJ databases">
        <title>Updated reference genomes for cyclostephanoid diatoms.</title>
        <authorList>
            <person name="Roberts W.R."/>
            <person name="Alverson A.J."/>
        </authorList>
    </citation>
    <scope>NUCLEOTIDE SEQUENCE [LARGE SCALE GENOMIC DNA]</scope>
    <source>
        <strain evidence="3 4">AJA276-08</strain>
    </source>
</reference>
<feature type="compositionally biased region" description="Low complexity" evidence="1">
    <location>
        <begin position="507"/>
        <end position="519"/>
    </location>
</feature>
<gene>
    <name evidence="3" type="ORF">ACHAW5_010284</name>
</gene>
<accession>A0ABD3P0R5</accession>
<evidence type="ECO:0000256" key="2">
    <source>
        <dbReference type="SAM" id="Phobius"/>
    </source>
</evidence>
<evidence type="ECO:0000256" key="1">
    <source>
        <dbReference type="SAM" id="MobiDB-lite"/>
    </source>
</evidence>
<evidence type="ECO:0000313" key="4">
    <source>
        <dbReference type="Proteomes" id="UP001530315"/>
    </source>
</evidence>
<dbReference type="Proteomes" id="UP001530315">
    <property type="component" value="Unassembled WGS sequence"/>
</dbReference>
<proteinExistence type="predicted"/>
<protein>
    <recommendedName>
        <fullName evidence="5">START domain-containing protein</fullName>
    </recommendedName>
</protein>
<comment type="caution">
    <text evidence="3">The sequence shown here is derived from an EMBL/GenBank/DDBJ whole genome shotgun (WGS) entry which is preliminary data.</text>
</comment>
<feature type="region of interest" description="Disordered" evidence="1">
    <location>
        <begin position="492"/>
        <end position="519"/>
    </location>
</feature>
<dbReference type="AlphaFoldDB" id="A0ABD3P0R5"/>
<evidence type="ECO:0000313" key="3">
    <source>
        <dbReference type="EMBL" id="KAL3781388.1"/>
    </source>
</evidence>